<sequence>MLRARTDAPGPARQNGTSLNPFNATAARPSATTLRNASAKLTPARRPALAAPAHTPPNHVPARSSRNATGLHATTKPLLDVRTATATTKPRAEYARSAGRQTTHNAAGPSSRTRSSSPTGPQRGHPSFKRTTQSPSYESIPSTVEKPPSSYMRY</sequence>
<feature type="region of interest" description="Disordered" evidence="1">
    <location>
        <begin position="1"/>
        <end position="154"/>
    </location>
</feature>
<dbReference type="EMBL" id="KV425967">
    <property type="protein sequence ID" value="KZV94801.1"/>
    <property type="molecule type" value="Genomic_DNA"/>
</dbReference>
<organism evidence="2 3">
    <name type="scientific">Exidia glandulosa HHB12029</name>
    <dbReference type="NCBI Taxonomy" id="1314781"/>
    <lineage>
        <taxon>Eukaryota</taxon>
        <taxon>Fungi</taxon>
        <taxon>Dikarya</taxon>
        <taxon>Basidiomycota</taxon>
        <taxon>Agaricomycotina</taxon>
        <taxon>Agaricomycetes</taxon>
        <taxon>Auriculariales</taxon>
        <taxon>Exidiaceae</taxon>
        <taxon>Exidia</taxon>
    </lineage>
</organism>
<keyword evidence="3" id="KW-1185">Reference proteome</keyword>
<evidence type="ECO:0000313" key="2">
    <source>
        <dbReference type="EMBL" id="KZV94801.1"/>
    </source>
</evidence>
<proteinExistence type="predicted"/>
<accession>A0A165JGA1</accession>
<name>A0A165JGA1_EXIGL</name>
<evidence type="ECO:0000313" key="3">
    <source>
        <dbReference type="Proteomes" id="UP000077266"/>
    </source>
</evidence>
<gene>
    <name evidence="2" type="ORF">EXIGLDRAFT_736390</name>
</gene>
<feature type="compositionally biased region" description="Low complexity" evidence="1">
    <location>
        <begin position="41"/>
        <end position="53"/>
    </location>
</feature>
<dbReference type="AlphaFoldDB" id="A0A165JGA1"/>
<feature type="compositionally biased region" description="Polar residues" evidence="1">
    <location>
        <begin position="14"/>
        <end position="23"/>
    </location>
</feature>
<evidence type="ECO:0000256" key="1">
    <source>
        <dbReference type="SAM" id="MobiDB-lite"/>
    </source>
</evidence>
<protein>
    <submittedName>
        <fullName evidence="2">Uncharacterized protein</fullName>
    </submittedName>
</protein>
<feature type="compositionally biased region" description="Polar residues" evidence="1">
    <location>
        <begin position="129"/>
        <end position="142"/>
    </location>
</feature>
<feature type="compositionally biased region" description="Low complexity" evidence="1">
    <location>
        <begin position="106"/>
        <end position="120"/>
    </location>
</feature>
<dbReference type="Proteomes" id="UP000077266">
    <property type="component" value="Unassembled WGS sequence"/>
</dbReference>
<reference evidence="2 3" key="1">
    <citation type="journal article" date="2016" name="Mol. Biol. Evol.">
        <title>Comparative Genomics of Early-Diverging Mushroom-Forming Fungi Provides Insights into the Origins of Lignocellulose Decay Capabilities.</title>
        <authorList>
            <person name="Nagy L.G."/>
            <person name="Riley R."/>
            <person name="Tritt A."/>
            <person name="Adam C."/>
            <person name="Daum C."/>
            <person name="Floudas D."/>
            <person name="Sun H."/>
            <person name="Yadav J.S."/>
            <person name="Pangilinan J."/>
            <person name="Larsson K.H."/>
            <person name="Matsuura K."/>
            <person name="Barry K."/>
            <person name="Labutti K."/>
            <person name="Kuo R."/>
            <person name="Ohm R.A."/>
            <person name="Bhattacharya S.S."/>
            <person name="Shirouzu T."/>
            <person name="Yoshinaga Y."/>
            <person name="Martin F.M."/>
            <person name="Grigoriev I.V."/>
            <person name="Hibbett D.S."/>
        </authorList>
    </citation>
    <scope>NUCLEOTIDE SEQUENCE [LARGE SCALE GENOMIC DNA]</scope>
    <source>
        <strain evidence="2 3">HHB12029</strain>
    </source>
</reference>
<dbReference type="InParanoid" id="A0A165JGA1"/>